<dbReference type="VEuPathDB" id="VectorBase:GAUT018031"/>
<keyword evidence="2" id="KW-1185">Reference proteome</keyword>
<evidence type="ECO:0000313" key="1">
    <source>
        <dbReference type="EnsemblMetazoa" id="GAUT018031-PA"/>
    </source>
</evidence>
<dbReference type="Proteomes" id="UP000078200">
    <property type="component" value="Unassembled WGS sequence"/>
</dbReference>
<dbReference type="EnsemblMetazoa" id="GAUT018031-RA">
    <property type="protein sequence ID" value="GAUT018031-PA"/>
    <property type="gene ID" value="GAUT018031"/>
</dbReference>
<organism evidence="1 2">
    <name type="scientific">Glossina austeni</name>
    <name type="common">Savannah tsetse fly</name>
    <dbReference type="NCBI Taxonomy" id="7395"/>
    <lineage>
        <taxon>Eukaryota</taxon>
        <taxon>Metazoa</taxon>
        <taxon>Ecdysozoa</taxon>
        <taxon>Arthropoda</taxon>
        <taxon>Hexapoda</taxon>
        <taxon>Insecta</taxon>
        <taxon>Pterygota</taxon>
        <taxon>Neoptera</taxon>
        <taxon>Endopterygota</taxon>
        <taxon>Diptera</taxon>
        <taxon>Brachycera</taxon>
        <taxon>Muscomorpha</taxon>
        <taxon>Hippoboscoidea</taxon>
        <taxon>Glossinidae</taxon>
        <taxon>Glossina</taxon>
    </lineage>
</organism>
<reference evidence="1" key="1">
    <citation type="submission" date="2020-05" db="UniProtKB">
        <authorList>
            <consortium name="EnsemblMetazoa"/>
        </authorList>
    </citation>
    <scope>IDENTIFICATION</scope>
    <source>
        <strain evidence="1">TTRI</strain>
    </source>
</reference>
<sequence>MSQEIQDALNEFHLDTASECSKDSFDIHDNDTENSDGDIIRPGNRCRRIISNDSESDEDIIRPGNRCRRIISNDSESDEDEWSENDKDICLEEYQRTSGVNIIPKNKESVLDIMQLFLGNDLFELFTTETNSINVLQYVKFYKNVRNELQSLDIVSTKLRVFRHFANNKWTITSSETYVEK</sequence>
<dbReference type="AlphaFoldDB" id="A0A1A9UWF9"/>
<proteinExistence type="predicted"/>
<name>A0A1A9UWF9_GLOAU</name>
<evidence type="ECO:0008006" key="3">
    <source>
        <dbReference type="Google" id="ProtNLM"/>
    </source>
</evidence>
<protein>
    <recommendedName>
        <fullName evidence="3">PiggyBac transposable element-derived protein domain-containing protein</fullName>
    </recommendedName>
</protein>
<evidence type="ECO:0000313" key="2">
    <source>
        <dbReference type="Proteomes" id="UP000078200"/>
    </source>
</evidence>
<accession>A0A1A9UWF9</accession>